<accession>A0AAD8ZXC1</accession>
<sequence>MQLRTLIAPNTLVKSKTPQTTNEALYQSSLIKERISRYQGSSLTLIYDTVNKLSKGL</sequence>
<evidence type="ECO:0000313" key="2">
    <source>
        <dbReference type="Proteomes" id="UP001243330"/>
    </source>
</evidence>
<gene>
    <name evidence="1" type="ORF">CCHR01_19981</name>
</gene>
<name>A0AAD8ZXC1_9PEZI</name>
<protein>
    <submittedName>
        <fullName evidence="1">Pogo transposable element with krab domain</fullName>
    </submittedName>
</protein>
<comment type="caution">
    <text evidence="1">The sequence shown here is derived from an EMBL/GenBank/DDBJ whole genome shotgun (WGS) entry which is preliminary data.</text>
</comment>
<dbReference type="Proteomes" id="UP001243330">
    <property type="component" value="Unassembled WGS sequence"/>
</dbReference>
<proteinExistence type="predicted"/>
<evidence type="ECO:0000313" key="1">
    <source>
        <dbReference type="EMBL" id="KAK1837398.1"/>
    </source>
</evidence>
<keyword evidence="2" id="KW-1185">Reference proteome</keyword>
<dbReference type="AlphaFoldDB" id="A0AAD8ZXC1"/>
<reference evidence="1" key="1">
    <citation type="submission" date="2023-01" db="EMBL/GenBank/DDBJ databases">
        <title>Colletotrichum chrysophilum M932 genome sequence.</title>
        <authorList>
            <person name="Baroncelli R."/>
        </authorList>
    </citation>
    <scope>NUCLEOTIDE SEQUENCE</scope>
    <source>
        <strain evidence="1">M932</strain>
    </source>
</reference>
<organism evidence="1 2">
    <name type="scientific">Colletotrichum chrysophilum</name>
    <dbReference type="NCBI Taxonomy" id="1836956"/>
    <lineage>
        <taxon>Eukaryota</taxon>
        <taxon>Fungi</taxon>
        <taxon>Dikarya</taxon>
        <taxon>Ascomycota</taxon>
        <taxon>Pezizomycotina</taxon>
        <taxon>Sordariomycetes</taxon>
        <taxon>Hypocreomycetidae</taxon>
        <taxon>Glomerellales</taxon>
        <taxon>Glomerellaceae</taxon>
        <taxon>Colletotrichum</taxon>
        <taxon>Colletotrichum gloeosporioides species complex</taxon>
    </lineage>
</organism>
<dbReference type="EMBL" id="JAQOWY010001360">
    <property type="protein sequence ID" value="KAK1837398.1"/>
    <property type="molecule type" value="Genomic_DNA"/>
</dbReference>